<reference evidence="2" key="1">
    <citation type="submission" date="2022-11" db="UniProtKB">
        <authorList>
            <consortium name="WormBaseParasite"/>
        </authorList>
    </citation>
    <scope>IDENTIFICATION</scope>
</reference>
<keyword evidence="1" id="KW-1185">Reference proteome</keyword>
<dbReference type="AlphaFoldDB" id="A0A915Q0T0"/>
<dbReference type="WBParaSite" id="sdigi.contig420.g8203.t1">
    <property type="protein sequence ID" value="sdigi.contig420.g8203.t1"/>
    <property type="gene ID" value="sdigi.contig420.g8203"/>
</dbReference>
<dbReference type="Proteomes" id="UP000887581">
    <property type="component" value="Unplaced"/>
</dbReference>
<proteinExistence type="predicted"/>
<evidence type="ECO:0000313" key="2">
    <source>
        <dbReference type="WBParaSite" id="sdigi.contig420.g8203.t1"/>
    </source>
</evidence>
<accession>A0A915Q0T0</accession>
<name>A0A915Q0T0_9BILA</name>
<evidence type="ECO:0000313" key="1">
    <source>
        <dbReference type="Proteomes" id="UP000887581"/>
    </source>
</evidence>
<sequence>MFSQFGTEMSNFVTWKNRKCLFERDTRTLHQLLLSKTLTEKELIKLSYNCEVAEQTAEKELYRRLKDDNDAQ</sequence>
<organism evidence="1 2">
    <name type="scientific">Setaria digitata</name>
    <dbReference type="NCBI Taxonomy" id="48799"/>
    <lineage>
        <taxon>Eukaryota</taxon>
        <taxon>Metazoa</taxon>
        <taxon>Ecdysozoa</taxon>
        <taxon>Nematoda</taxon>
        <taxon>Chromadorea</taxon>
        <taxon>Rhabditida</taxon>
        <taxon>Spirurina</taxon>
        <taxon>Spiruromorpha</taxon>
        <taxon>Filarioidea</taxon>
        <taxon>Setariidae</taxon>
        <taxon>Setaria</taxon>
    </lineage>
</organism>
<protein>
    <submittedName>
        <fullName evidence="2">Uncharacterized protein</fullName>
    </submittedName>
</protein>